<sequence>MSDGLKYGLIGIGVLVFLLIVGGGIYGIYTWRKSKNNPKPAPSTTVIKDETPNEKIETKPKLMEKKPEDVKNMKNETKAEKRPKAPPTDPSAEPEPPQQLSKELSVFPPSAEPSKPLPEVPKANITLAELITRAERNRHRGKLGDTFDRLKKPAFENIFESMIRHKWISENEALVFKEKHPRPPSEDELLLFSLPIGDMFLKLERMIDAAIKRHHDHPEGTPCRLIRNPNVTYFVSHFAIVLHYAQFFKLKRNDGFYAYSVPLCLGIAMDRNQDIPVRRRALVAMVQTAVDLTRFFNEGQCLKLPYPMNTLSN</sequence>
<reference evidence="2" key="1">
    <citation type="submission" date="2022-11" db="UniProtKB">
        <authorList>
            <consortium name="WormBaseParasite"/>
        </authorList>
    </citation>
    <scope>IDENTIFICATION</scope>
</reference>
<dbReference type="WBParaSite" id="ES5_v2.g1022.t1">
    <property type="protein sequence ID" value="ES5_v2.g1022.t1"/>
    <property type="gene ID" value="ES5_v2.g1022"/>
</dbReference>
<protein>
    <submittedName>
        <fullName evidence="2">Uncharacterized protein</fullName>
    </submittedName>
</protein>
<evidence type="ECO:0000313" key="1">
    <source>
        <dbReference type="Proteomes" id="UP000887579"/>
    </source>
</evidence>
<name>A0AC34EZV1_9BILA</name>
<accession>A0AC34EZV1</accession>
<proteinExistence type="predicted"/>
<organism evidence="1 2">
    <name type="scientific">Panagrolaimus sp. ES5</name>
    <dbReference type="NCBI Taxonomy" id="591445"/>
    <lineage>
        <taxon>Eukaryota</taxon>
        <taxon>Metazoa</taxon>
        <taxon>Ecdysozoa</taxon>
        <taxon>Nematoda</taxon>
        <taxon>Chromadorea</taxon>
        <taxon>Rhabditida</taxon>
        <taxon>Tylenchina</taxon>
        <taxon>Panagrolaimomorpha</taxon>
        <taxon>Panagrolaimoidea</taxon>
        <taxon>Panagrolaimidae</taxon>
        <taxon>Panagrolaimus</taxon>
    </lineage>
</organism>
<evidence type="ECO:0000313" key="2">
    <source>
        <dbReference type="WBParaSite" id="ES5_v2.g1022.t1"/>
    </source>
</evidence>
<dbReference type="Proteomes" id="UP000887579">
    <property type="component" value="Unplaced"/>
</dbReference>